<proteinExistence type="predicted"/>
<comment type="caution">
    <text evidence="2">The sequence shown here is derived from an EMBL/GenBank/DDBJ whole genome shotgun (WGS) entry which is preliminary data.</text>
</comment>
<evidence type="ECO:0000313" key="3">
    <source>
        <dbReference type="Proteomes" id="UP000837801"/>
    </source>
</evidence>
<keyword evidence="3" id="KW-1185">Reference proteome</keyword>
<organism evidence="2 3">
    <name type="scientific">[Candida] railenensis</name>
    <dbReference type="NCBI Taxonomy" id="45579"/>
    <lineage>
        <taxon>Eukaryota</taxon>
        <taxon>Fungi</taxon>
        <taxon>Dikarya</taxon>
        <taxon>Ascomycota</taxon>
        <taxon>Saccharomycotina</taxon>
        <taxon>Pichiomycetes</taxon>
        <taxon>Debaryomycetaceae</taxon>
        <taxon>Kurtzmaniella</taxon>
    </lineage>
</organism>
<keyword evidence="1" id="KW-0812">Transmembrane</keyword>
<sequence>MRNPKSCRYMLEIRAALFFRYMPAVYTAATSRKYETSNLVDSGIFCKTPIWFRFGAISKNQAFRVRSMPIGPTFLSSYFFHSFFFFFFAFLPLYPSIFHSTLNPIKWRNSTTDSPIAIWHPCFTRICIIKRY</sequence>
<dbReference type="Proteomes" id="UP000837801">
    <property type="component" value="Unassembled WGS sequence"/>
</dbReference>
<keyword evidence="1" id="KW-1133">Transmembrane helix</keyword>
<protein>
    <submittedName>
        <fullName evidence="2">Uncharacterized protein</fullName>
    </submittedName>
</protein>
<dbReference type="EMBL" id="CAKXYY010000011">
    <property type="protein sequence ID" value="CAH2353492.1"/>
    <property type="molecule type" value="Genomic_DNA"/>
</dbReference>
<reference evidence="2" key="1">
    <citation type="submission" date="2022-03" db="EMBL/GenBank/DDBJ databases">
        <authorList>
            <person name="Legras J.-L."/>
            <person name="Devillers H."/>
            <person name="Grondin C."/>
        </authorList>
    </citation>
    <scope>NUCLEOTIDE SEQUENCE</scope>
    <source>
        <strain evidence="2">CLIB 1423</strain>
    </source>
</reference>
<keyword evidence="1" id="KW-0472">Membrane</keyword>
<evidence type="ECO:0000256" key="1">
    <source>
        <dbReference type="SAM" id="Phobius"/>
    </source>
</evidence>
<gene>
    <name evidence="2" type="ORF">CLIB1423_11S00914</name>
</gene>
<name>A0A9P0QR96_9ASCO</name>
<feature type="transmembrane region" description="Helical" evidence="1">
    <location>
        <begin position="74"/>
        <end position="94"/>
    </location>
</feature>
<dbReference type="AlphaFoldDB" id="A0A9P0QR96"/>
<accession>A0A9P0QR96</accession>
<evidence type="ECO:0000313" key="2">
    <source>
        <dbReference type="EMBL" id="CAH2353492.1"/>
    </source>
</evidence>